<reference evidence="3" key="2">
    <citation type="submission" date="2022-10" db="EMBL/GenBank/DDBJ databases">
        <authorList>
            <consortium name="ENA_rothamsted_submissions"/>
            <consortium name="culmorum"/>
            <person name="King R."/>
        </authorList>
    </citation>
    <scope>NUCLEOTIDE SEQUENCE</scope>
</reference>
<name>A0A9N9RHC0_9DIPT</name>
<dbReference type="PANTHER" id="PTHR22963:SF39">
    <property type="entry name" value="DUMPY"/>
    <property type="match status" value="1"/>
</dbReference>
<proteinExistence type="predicted"/>
<evidence type="ECO:0000313" key="4">
    <source>
        <dbReference type="Proteomes" id="UP001153620"/>
    </source>
</evidence>
<dbReference type="OrthoDB" id="4405280at2759"/>
<feature type="signal peptide" evidence="1">
    <location>
        <begin position="1"/>
        <end position="19"/>
    </location>
</feature>
<reference evidence="3" key="1">
    <citation type="submission" date="2022-01" db="EMBL/GenBank/DDBJ databases">
        <authorList>
            <person name="King R."/>
        </authorList>
    </citation>
    <scope>NUCLEOTIDE SEQUENCE</scope>
</reference>
<feature type="domain" description="EGF-like" evidence="2">
    <location>
        <begin position="141"/>
        <end position="177"/>
    </location>
</feature>
<accession>A0A9N9RHC0</accession>
<feature type="domain" description="EGF-like" evidence="2">
    <location>
        <begin position="191"/>
        <end position="226"/>
    </location>
</feature>
<dbReference type="PANTHER" id="PTHR22963">
    <property type="entry name" value="ENDOGLIN-RELATED"/>
    <property type="match status" value="1"/>
</dbReference>
<dbReference type="InterPro" id="IPR000742">
    <property type="entry name" value="EGF"/>
</dbReference>
<dbReference type="SMART" id="SM00181">
    <property type="entry name" value="EGF"/>
    <property type="match status" value="3"/>
</dbReference>
<dbReference type="EMBL" id="OU895877">
    <property type="protein sequence ID" value="CAG9797958.1"/>
    <property type="molecule type" value="Genomic_DNA"/>
</dbReference>
<feature type="domain" description="EGF-like" evidence="2">
    <location>
        <begin position="27"/>
        <end position="73"/>
    </location>
</feature>
<keyword evidence="1" id="KW-0732">Signal</keyword>
<protein>
    <recommendedName>
        <fullName evidence="2">EGF-like domain-containing protein</fullName>
    </recommendedName>
</protein>
<sequence length="254" mass="28310">MDSKIFYILSIFFLSTATAEIPNKALKCSDFKPNVCGPNANCYERDHNRTVEVFGGAYCKCDAEFYGKPPNCARICEFDCKADKYCDSNEKLCKKGCRSHDECQKNEICAFDNQCKVYCRSNIDCETDEICDSDQQKCLKICECSSCGKNSVCEAADHTKICSCASGYYPKGSKGCRRRKIVGLSKDDELDCSKFCGTNSLCTAKEDKISCFCPANMNGNPFKACMTYLPPPQFIVKPNQEDFVLSLANVIGKH</sequence>
<evidence type="ECO:0000313" key="3">
    <source>
        <dbReference type="EMBL" id="CAG9797958.1"/>
    </source>
</evidence>
<gene>
    <name evidence="3" type="ORF">CHIRRI_LOCUS944</name>
</gene>
<evidence type="ECO:0000256" key="1">
    <source>
        <dbReference type="SAM" id="SignalP"/>
    </source>
</evidence>
<evidence type="ECO:0000259" key="2">
    <source>
        <dbReference type="SMART" id="SM00181"/>
    </source>
</evidence>
<dbReference type="AlphaFoldDB" id="A0A9N9RHC0"/>
<dbReference type="Proteomes" id="UP001153620">
    <property type="component" value="Chromosome 1"/>
</dbReference>
<feature type="chain" id="PRO_5040443480" description="EGF-like domain-containing protein" evidence="1">
    <location>
        <begin position="20"/>
        <end position="254"/>
    </location>
</feature>
<organism evidence="3 4">
    <name type="scientific">Chironomus riparius</name>
    <dbReference type="NCBI Taxonomy" id="315576"/>
    <lineage>
        <taxon>Eukaryota</taxon>
        <taxon>Metazoa</taxon>
        <taxon>Ecdysozoa</taxon>
        <taxon>Arthropoda</taxon>
        <taxon>Hexapoda</taxon>
        <taxon>Insecta</taxon>
        <taxon>Pterygota</taxon>
        <taxon>Neoptera</taxon>
        <taxon>Endopterygota</taxon>
        <taxon>Diptera</taxon>
        <taxon>Nematocera</taxon>
        <taxon>Chironomoidea</taxon>
        <taxon>Chironomidae</taxon>
        <taxon>Chironominae</taxon>
        <taxon>Chironomus</taxon>
    </lineage>
</organism>
<keyword evidence="4" id="KW-1185">Reference proteome</keyword>